<dbReference type="GO" id="GO:0008233">
    <property type="term" value="F:peptidase activity"/>
    <property type="evidence" value="ECO:0007669"/>
    <property type="project" value="UniProtKB-KW"/>
</dbReference>
<feature type="domain" description="Peptidase M16 C-terminal" evidence="3">
    <location>
        <begin position="184"/>
        <end position="359"/>
    </location>
</feature>
<evidence type="ECO:0000259" key="3">
    <source>
        <dbReference type="Pfam" id="PF05193"/>
    </source>
</evidence>
<feature type="signal peptide" evidence="1">
    <location>
        <begin position="1"/>
        <end position="16"/>
    </location>
</feature>
<keyword evidence="4" id="KW-0378">Hydrolase</keyword>
<evidence type="ECO:0000313" key="5">
    <source>
        <dbReference type="Proteomes" id="UP000626656"/>
    </source>
</evidence>
<feature type="domain" description="Peptidase M16 N-terminal" evidence="2">
    <location>
        <begin position="43"/>
        <end position="178"/>
    </location>
</feature>
<keyword evidence="5" id="KW-1185">Reference proteome</keyword>
<dbReference type="RefSeq" id="WP_090714270.1">
    <property type="nucleotide sequence ID" value="NZ_CAHJWF010000256.1"/>
</dbReference>
<dbReference type="InterPro" id="IPR050361">
    <property type="entry name" value="MPP/UQCRC_Complex"/>
</dbReference>
<dbReference type="InterPro" id="IPR011765">
    <property type="entry name" value="Pept_M16_N"/>
</dbReference>
<sequence length="434" mass="48001">MKFLVLFLLLVSSVHAKLNIQHWMTPEGAKVLFVQTKGLPILDISLNFDAASGKEGEKYGLASLTNSLLGSATQYRNEEQIINAFESLGAQFSGYSLKDMSIVSLRTLSRESILRKSLNIFTEVVTQPSFKQKYLTRAKRQILQSIRAAQQSPSSIASIAFNKAVFGEHPYAHEAIGTQDTIGNITTKDLKHHYQQFFVAKNLIIALVGDVSKVKAKQIARQISHGLNIGQKAKANPVVKPLNDAQDIHIDFPSKQTHLLIGQTGVNRSHPDFYPLYLGNHIFGGSGLTSILSGEIREKKGLAYSVYSHFSQMQSNGSFTMKLQTKIAQANKARKIAVQTLNNFINNNIDKQKLQDGKDNIIGGFALQTASNANILTYLSIIGFYNLPLDYLDTFTDKIKDISTQDIQNAFAQLINTDKLVIVSVGQKIKNNGK</sequence>
<organism evidence="4 5">
    <name type="scientific">Bathymodiolus thermophilus thioautotrophic gill symbiont</name>
    <dbReference type="NCBI Taxonomy" id="2360"/>
    <lineage>
        <taxon>Bacteria</taxon>
        <taxon>Pseudomonadati</taxon>
        <taxon>Pseudomonadota</taxon>
        <taxon>Gammaproteobacteria</taxon>
        <taxon>sulfur-oxidizing symbionts</taxon>
    </lineage>
</organism>
<evidence type="ECO:0000256" key="1">
    <source>
        <dbReference type="SAM" id="SignalP"/>
    </source>
</evidence>
<accession>A0ABN7GAR5</accession>
<evidence type="ECO:0000259" key="2">
    <source>
        <dbReference type="Pfam" id="PF00675"/>
    </source>
</evidence>
<dbReference type="GO" id="GO:0006508">
    <property type="term" value="P:proteolysis"/>
    <property type="evidence" value="ECO:0007669"/>
    <property type="project" value="UniProtKB-KW"/>
</dbReference>
<name>A0ABN7GAR5_9GAMM</name>
<feature type="chain" id="PRO_5046451903" evidence="1">
    <location>
        <begin position="17"/>
        <end position="434"/>
    </location>
</feature>
<dbReference type="Proteomes" id="UP000626656">
    <property type="component" value="Unassembled WGS sequence"/>
</dbReference>
<comment type="caution">
    <text evidence="4">The sequence shown here is derived from an EMBL/GenBank/DDBJ whole genome shotgun (WGS) entry which is preliminary data.</text>
</comment>
<dbReference type="Gene3D" id="3.30.830.10">
    <property type="entry name" value="Metalloenzyme, LuxS/M16 peptidase-like"/>
    <property type="match status" value="2"/>
</dbReference>
<dbReference type="Pfam" id="PF00675">
    <property type="entry name" value="Peptidase_M16"/>
    <property type="match status" value="1"/>
</dbReference>
<protein>
    <submittedName>
        <fullName evidence="4">FIG015287: Zinc protease</fullName>
    </submittedName>
</protein>
<dbReference type="InterPro" id="IPR011249">
    <property type="entry name" value="Metalloenz_LuxS/M16"/>
</dbReference>
<dbReference type="PANTHER" id="PTHR11851">
    <property type="entry name" value="METALLOPROTEASE"/>
    <property type="match status" value="1"/>
</dbReference>
<dbReference type="PANTHER" id="PTHR11851:SF224">
    <property type="entry name" value="PROCESSING PROTEASE"/>
    <property type="match status" value="1"/>
</dbReference>
<reference evidence="4 5" key="1">
    <citation type="submission" date="2020-05" db="EMBL/GenBank/DDBJ databases">
        <authorList>
            <person name="Petersen J."/>
            <person name="Sayavedra L."/>
        </authorList>
    </citation>
    <scope>NUCLEOTIDE SEQUENCE [LARGE SCALE GENOMIC DNA]</scope>
    <source>
        <strain evidence="4">B azoricus SOX ET2 1586I</strain>
    </source>
</reference>
<dbReference type="InterPro" id="IPR007863">
    <property type="entry name" value="Peptidase_M16_C"/>
</dbReference>
<keyword evidence="1" id="KW-0732">Signal</keyword>
<dbReference type="Pfam" id="PF05193">
    <property type="entry name" value="Peptidase_M16_C"/>
    <property type="match status" value="1"/>
</dbReference>
<dbReference type="EMBL" id="CAHJWF010000256">
    <property type="protein sequence ID" value="CAB5503689.1"/>
    <property type="molecule type" value="Genomic_DNA"/>
</dbReference>
<dbReference type="SUPFAM" id="SSF63411">
    <property type="entry name" value="LuxS/MPP-like metallohydrolase"/>
    <property type="match status" value="2"/>
</dbReference>
<keyword evidence="4" id="KW-0645">Protease</keyword>
<proteinExistence type="predicted"/>
<gene>
    <name evidence="4" type="ORF">AZO1586I_1169</name>
</gene>
<evidence type="ECO:0000313" key="4">
    <source>
        <dbReference type="EMBL" id="CAB5503689.1"/>
    </source>
</evidence>